<dbReference type="EMBL" id="FRDI01000003">
    <property type="protein sequence ID" value="SHN57574.1"/>
    <property type="molecule type" value="Genomic_DNA"/>
</dbReference>
<name>A0A1M7SGI1_9BACT</name>
<gene>
    <name evidence="2" type="ORF">SAMN02745728_00921</name>
</gene>
<evidence type="ECO:0000313" key="3">
    <source>
        <dbReference type="Proteomes" id="UP000186469"/>
    </source>
</evidence>
<accession>A0A1M7SGI1</accession>
<reference evidence="2 3" key="1">
    <citation type="submission" date="2016-12" db="EMBL/GenBank/DDBJ databases">
        <authorList>
            <person name="Song W.-J."/>
            <person name="Kurnit D.M."/>
        </authorList>
    </citation>
    <scope>NUCLEOTIDE SEQUENCE [LARGE SCALE GENOMIC DNA]</scope>
    <source>
        <strain evidence="2 3">DSM 11393</strain>
    </source>
</reference>
<dbReference type="Proteomes" id="UP000186469">
    <property type="component" value="Unassembled WGS sequence"/>
</dbReference>
<keyword evidence="1" id="KW-1133">Transmembrane helix</keyword>
<evidence type="ECO:0000313" key="2">
    <source>
        <dbReference type="EMBL" id="SHN57574.1"/>
    </source>
</evidence>
<dbReference type="RefSeq" id="WP_072696596.1">
    <property type="nucleotide sequence ID" value="NZ_FRDI01000003.1"/>
</dbReference>
<keyword evidence="1" id="KW-0472">Membrane</keyword>
<feature type="transmembrane region" description="Helical" evidence="1">
    <location>
        <begin position="7"/>
        <end position="25"/>
    </location>
</feature>
<organism evidence="2 3">
    <name type="scientific">Desulfovibrio litoralis DSM 11393</name>
    <dbReference type="NCBI Taxonomy" id="1121455"/>
    <lineage>
        <taxon>Bacteria</taxon>
        <taxon>Pseudomonadati</taxon>
        <taxon>Thermodesulfobacteriota</taxon>
        <taxon>Desulfovibrionia</taxon>
        <taxon>Desulfovibrionales</taxon>
        <taxon>Desulfovibrionaceae</taxon>
        <taxon>Desulfovibrio</taxon>
    </lineage>
</organism>
<proteinExistence type="predicted"/>
<sequence length="213" mass="24110">MPNINKKFFIGLAIVLVYIALFFGFPQKSQYLTIEGTAPPGMLIEVETTFVTVISPSRGDSLGADKEERVVGSAYPDSNGKYSLRVEFLREKNIFPLIASKNYSYTRLYLSFPEEGLYKYANWSPKGIKAADILDSEDPNNISETLSCQPIELLGALSWDCQPPSPLNRKMTEIMDLGELRVYKNSESFTLNIQVPNKTVESRQPFFYPPRAW</sequence>
<protein>
    <submittedName>
        <fullName evidence="2">Uncharacterized protein</fullName>
    </submittedName>
</protein>
<dbReference type="STRING" id="1121455.SAMN02745728_00921"/>
<keyword evidence="1" id="KW-0812">Transmembrane</keyword>
<keyword evidence="3" id="KW-1185">Reference proteome</keyword>
<evidence type="ECO:0000256" key="1">
    <source>
        <dbReference type="SAM" id="Phobius"/>
    </source>
</evidence>
<dbReference type="AlphaFoldDB" id="A0A1M7SGI1"/>